<dbReference type="Gene3D" id="1.20.1070.10">
    <property type="entry name" value="Rhodopsin 7-helix transmembrane proteins"/>
    <property type="match status" value="2"/>
</dbReference>
<dbReference type="GO" id="GO:0005886">
    <property type="term" value="C:plasma membrane"/>
    <property type="evidence" value="ECO:0007669"/>
    <property type="project" value="UniProtKB-SubCell"/>
</dbReference>
<reference evidence="12 13" key="1">
    <citation type="journal article" date="2021" name="Elife">
        <title>Chloroplast acquisition without the gene transfer in kleptoplastic sea slugs, Plakobranchus ocellatus.</title>
        <authorList>
            <person name="Maeda T."/>
            <person name="Takahashi S."/>
            <person name="Yoshida T."/>
            <person name="Shimamura S."/>
            <person name="Takaki Y."/>
            <person name="Nagai Y."/>
            <person name="Toyoda A."/>
            <person name="Suzuki Y."/>
            <person name="Arimoto A."/>
            <person name="Ishii H."/>
            <person name="Satoh N."/>
            <person name="Nishiyama T."/>
            <person name="Hasebe M."/>
            <person name="Maruyama T."/>
            <person name="Minagawa J."/>
            <person name="Obokata J."/>
            <person name="Shigenobu S."/>
        </authorList>
    </citation>
    <scope>NUCLEOTIDE SEQUENCE [LARGE SCALE GENOMIC DNA]</scope>
</reference>
<feature type="transmembrane region" description="Helical" evidence="10">
    <location>
        <begin position="127"/>
        <end position="149"/>
    </location>
</feature>
<evidence type="ECO:0000256" key="10">
    <source>
        <dbReference type="SAM" id="Phobius"/>
    </source>
</evidence>
<dbReference type="PROSITE" id="PS50262">
    <property type="entry name" value="G_PROTEIN_RECEP_F1_2"/>
    <property type="match status" value="1"/>
</dbReference>
<accession>A0AAV4BRV2</accession>
<proteinExistence type="inferred from homology"/>
<keyword evidence="4 10" id="KW-1133">Transmembrane helix</keyword>
<feature type="transmembrane region" description="Helical" evidence="10">
    <location>
        <begin position="212"/>
        <end position="238"/>
    </location>
</feature>
<evidence type="ECO:0000256" key="6">
    <source>
        <dbReference type="ARBA" id="ARBA00023136"/>
    </source>
</evidence>
<dbReference type="Pfam" id="PF00001">
    <property type="entry name" value="7tm_1"/>
    <property type="match status" value="1"/>
</dbReference>
<dbReference type="EMBL" id="BLXT01005367">
    <property type="protein sequence ID" value="GFO22328.1"/>
    <property type="molecule type" value="Genomic_DNA"/>
</dbReference>
<evidence type="ECO:0000313" key="13">
    <source>
        <dbReference type="Proteomes" id="UP000735302"/>
    </source>
</evidence>
<dbReference type="InterPro" id="IPR000276">
    <property type="entry name" value="GPCR_Rhodpsn"/>
</dbReference>
<evidence type="ECO:0000256" key="8">
    <source>
        <dbReference type="ARBA" id="ARBA00023224"/>
    </source>
</evidence>
<dbReference type="CDD" id="cd00637">
    <property type="entry name" value="7tm_classA_rhodopsin-like"/>
    <property type="match status" value="1"/>
</dbReference>
<feature type="transmembrane region" description="Helical" evidence="10">
    <location>
        <begin position="83"/>
        <end position="107"/>
    </location>
</feature>
<evidence type="ECO:0000256" key="5">
    <source>
        <dbReference type="ARBA" id="ARBA00023040"/>
    </source>
</evidence>
<comment type="caution">
    <text evidence="12">The sequence shown here is derived from an EMBL/GenBank/DDBJ whole genome shotgun (WGS) entry which is preliminary data.</text>
</comment>
<evidence type="ECO:0000256" key="9">
    <source>
        <dbReference type="RuleBase" id="RU000688"/>
    </source>
</evidence>
<gene>
    <name evidence="12" type="ORF">PoB_004883300</name>
</gene>
<dbReference type="PRINTS" id="PR00237">
    <property type="entry name" value="GPCRRHODOPSN"/>
</dbReference>
<keyword evidence="6 10" id="KW-0472">Membrane</keyword>
<name>A0AAV4BRV2_9GAST</name>
<dbReference type="Proteomes" id="UP000735302">
    <property type="component" value="Unassembled WGS sequence"/>
</dbReference>
<dbReference type="SUPFAM" id="SSF81321">
    <property type="entry name" value="Family A G protein-coupled receptor-like"/>
    <property type="match status" value="1"/>
</dbReference>
<evidence type="ECO:0000256" key="2">
    <source>
        <dbReference type="ARBA" id="ARBA00022475"/>
    </source>
</evidence>
<dbReference type="PROSITE" id="PS00237">
    <property type="entry name" value="G_PROTEIN_RECEP_F1_1"/>
    <property type="match status" value="1"/>
</dbReference>
<dbReference type="PANTHER" id="PTHR24248">
    <property type="entry name" value="ADRENERGIC RECEPTOR-RELATED G-PROTEIN COUPLED RECEPTOR"/>
    <property type="match status" value="1"/>
</dbReference>
<keyword evidence="7 9" id="KW-0675">Receptor</keyword>
<evidence type="ECO:0000256" key="3">
    <source>
        <dbReference type="ARBA" id="ARBA00022692"/>
    </source>
</evidence>
<organism evidence="12 13">
    <name type="scientific">Plakobranchus ocellatus</name>
    <dbReference type="NCBI Taxonomy" id="259542"/>
    <lineage>
        <taxon>Eukaryota</taxon>
        <taxon>Metazoa</taxon>
        <taxon>Spiralia</taxon>
        <taxon>Lophotrochozoa</taxon>
        <taxon>Mollusca</taxon>
        <taxon>Gastropoda</taxon>
        <taxon>Heterobranchia</taxon>
        <taxon>Euthyneura</taxon>
        <taxon>Panpulmonata</taxon>
        <taxon>Sacoglossa</taxon>
        <taxon>Placobranchoidea</taxon>
        <taxon>Plakobranchidae</taxon>
        <taxon>Plakobranchus</taxon>
    </lineage>
</organism>
<keyword evidence="8 9" id="KW-0807">Transducer</keyword>
<evidence type="ECO:0000256" key="1">
    <source>
        <dbReference type="ARBA" id="ARBA00004651"/>
    </source>
</evidence>
<dbReference type="AlphaFoldDB" id="A0AAV4BRV2"/>
<feature type="transmembrane region" description="Helical" evidence="10">
    <location>
        <begin position="440"/>
        <end position="465"/>
    </location>
</feature>
<evidence type="ECO:0000259" key="11">
    <source>
        <dbReference type="PROSITE" id="PS50262"/>
    </source>
</evidence>
<dbReference type="SMART" id="SM01381">
    <property type="entry name" value="7TM_GPCR_Srsx"/>
    <property type="match status" value="1"/>
</dbReference>
<evidence type="ECO:0000256" key="4">
    <source>
        <dbReference type="ARBA" id="ARBA00022989"/>
    </source>
</evidence>
<dbReference type="InterPro" id="IPR017452">
    <property type="entry name" value="GPCR_Rhodpsn_7TM"/>
</dbReference>
<feature type="transmembrane region" description="Helical" evidence="10">
    <location>
        <begin position="49"/>
        <end position="71"/>
    </location>
</feature>
<comment type="subcellular location">
    <subcellularLocation>
        <location evidence="1">Cell membrane</location>
        <topology evidence="1">Multi-pass membrane protein</topology>
    </subcellularLocation>
</comment>
<keyword evidence="13" id="KW-1185">Reference proteome</keyword>
<keyword evidence="5 9" id="KW-0297">G-protein coupled receptor</keyword>
<comment type="similarity">
    <text evidence="9">Belongs to the G-protein coupled receptor 1 family.</text>
</comment>
<feature type="transmembrane region" description="Helical" evidence="10">
    <location>
        <begin position="477"/>
        <end position="497"/>
    </location>
</feature>
<protein>
    <submittedName>
        <fullName evidence="12">5-hydroxytryptamine receptor 2b</fullName>
    </submittedName>
</protein>
<dbReference type="GO" id="GO:0004930">
    <property type="term" value="F:G protein-coupled receptor activity"/>
    <property type="evidence" value="ECO:0007669"/>
    <property type="project" value="UniProtKB-KW"/>
</dbReference>
<keyword evidence="2" id="KW-1003">Cell membrane</keyword>
<feature type="domain" description="G-protein coupled receptors family 1 profile" evidence="11">
    <location>
        <begin position="63"/>
        <end position="493"/>
    </location>
</feature>
<keyword evidence="3 9" id="KW-0812">Transmembrane</keyword>
<feature type="transmembrane region" description="Helical" evidence="10">
    <location>
        <begin position="170"/>
        <end position="192"/>
    </location>
</feature>
<sequence>MDASVEQTPASHRNLSHTTHAELEIESTVDGLSRPGVCTEENFGFPDALSYFMILMGIALLCENLLLIYVICRTRSLHSITNILVASMGLTDVLVGVQCCMMGLIRLPNGLRSWLDLTPSDMHVFDSIMVSLSTGLVSVSILHVSLLAVDRYLYILWPFHYTQRVTRSRVLLTAGGIWMLGLGYVLLLTVQFQSEEYQTICIISQTPVAYKYWPFVVIYFLCLIVVIACTFGTTKIALDHRRRRKMRMLGQATNKDSVNEINGNNIKGADTTTKNAQNQNDDLCVAYQNKDPVKASIPSMELELCHNKFVTDFVSFVRSNYGAIFDIVQASDCSGHSDFVETETSANARGETNAQTISPEVSKANNMPHSEGSEAAITIIPDQLKTIQNDNGLGKAFNGTGKLVRDTHNCLDLSQNEPGNSKNKKDDGLFRKASLKIIKFIVVIFGSFFVCTFPSLLLITIVKIMDKPIIADYIFDQLQFPIVLNSGMNFLIITYMNKDFRTALAQRLSCCRVFCLRNSGR</sequence>
<evidence type="ECO:0000256" key="7">
    <source>
        <dbReference type="ARBA" id="ARBA00023170"/>
    </source>
</evidence>
<evidence type="ECO:0000313" key="12">
    <source>
        <dbReference type="EMBL" id="GFO22328.1"/>
    </source>
</evidence>